<keyword evidence="4" id="KW-1185">Reference proteome</keyword>
<gene>
    <name evidence="3" type="ORF">B5V02_00285</name>
</gene>
<dbReference type="OrthoDB" id="9795634at2"/>
<comment type="caution">
    <text evidence="3">The sequence shown here is derived from an EMBL/GenBank/DDBJ whole genome shotgun (WGS) entry which is preliminary data.</text>
</comment>
<evidence type="ECO:0000313" key="3">
    <source>
        <dbReference type="EMBL" id="PZV40505.1"/>
    </source>
</evidence>
<protein>
    <recommendedName>
        <fullName evidence="2">Methyltransferase type 11 domain-containing protein</fullName>
    </recommendedName>
</protein>
<name>A0A2W7CBK2_9HYPH</name>
<organism evidence="3 4">
    <name type="scientific">Mesorhizobium kowhaii</name>
    <dbReference type="NCBI Taxonomy" id="1300272"/>
    <lineage>
        <taxon>Bacteria</taxon>
        <taxon>Pseudomonadati</taxon>
        <taxon>Pseudomonadota</taxon>
        <taxon>Alphaproteobacteria</taxon>
        <taxon>Hyphomicrobiales</taxon>
        <taxon>Phyllobacteriaceae</taxon>
        <taxon>Mesorhizobium</taxon>
    </lineage>
</organism>
<dbReference type="SUPFAM" id="SSF53335">
    <property type="entry name" value="S-adenosyl-L-methionine-dependent methyltransferases"/>
    <property type="match status" value="1"/>
</dbReference>
<accession>A0A2W7CBK2</accession>
<dbReference type="PANTHER" id="PTHR44068">
    <property type="entry name" value="ZGC:194242"/>
    <property type="match status" value="1"/>
</dbReference>
<evidence type="ECO:0000313" key="4">
    <source>
        <dbReference type="Proteomes" id="UP000248616"/>
    </source>
</evidence>
<dbReference type="AlphaFoldDB" id="A0A2W7CBK2"/>
<proteinExistence type="predicted"/>
<evidence type="ECO:0000256" key="1">
    <source>
        <dbReference type="ARBA" id="ARBA00022679"/>
    </source>
</evidence>
<dbReference type="GO" id="GO:0008757">
    <property type="term" value="F:S-adenosylmethionine-dependent methyltransferase activity"/>
    <property type="evidence" value="ECO:0007669"/>
    <property type="project" value="InterPro"/>
</dbReference>
<dbReference type="InterPro" id="IPR029063">
    <property type="entry name" value="SAM-dependent_MTases_sf"/>
</dbReference>
<dbReference type="Proteomes" id="UP000248616">
    <property type="component" value="Unassembled WGS sequence"/>
</dbReference>
<dbReference type="Pfam" id="PF08241">
    <property type="entry name" value="Methyltransf_11"/>
    <property type="match status" value="1"/>
</dbReference>
<dbReference type="PANTHER" id="PTHR44068:SF11">
    <property type="entry name" value="GERANYL DIPHOSPHATE 2-C-METHYLTRANSFERASE"/>
    <property type="match status" value="1"/>
</dbReference>
<dbReference type="Gene3D" id="3.40.50.150">
    <property type="entry name" value="Vaccinia Virus protein VP39"/>
    <property type="match status" value="1"/>
</dbReference>
<sequence>MWLLPVGMTTATGRKPCTVLYVNWMATRMIPELDFVSPLTHQPLTTTSDGSAWLGEQGERYPLVDGIPQLLISSGQLQASSESQAYYRDRASEYDRGMEAMFAMLLADEEQTRNQIIAQLGLRKGDRLLEIGCGNCRDTVHLLDQPIEIFSGDLSLEMLLTGQDRLRRAQKDASRVRLFCADVMHLPFADQFFDAAYHFGGLNLFPDLAKALVEITRVVRPGGRVVVGDEGIGPWLANSEFARILENSNPLFRHRAPLDCIPVTARDVTCRWILNGAFYLISFVVGQGEPPLDLDVQFPGRRGGSHRTRYFGKLEGVSPELRDRVLDAAAAEGVSVVAWLEKTLGTAVQNSVHESVDD</sequence>
<dbReference type="InterPro" id="IPR013216">
    <property type="entry name" value="Methyltransf_11"/>
</dbReference>
<feature type="domain" description="Methyltransferase type 11" evidence="2">
    <location>
        <begin position="129"/>
        <end position="227"/>
    </location>
</feature>
<reference evidence="4" key="1">
    <citation type="submission" date="2017-03" db="EMBL/GenBank/DDBJ databases">
        <authorList>
            <person name="Safronova V.I."/>
            <person name="Sazanova A.L."/>
            <person name="Chirak E.R."/>
        </authorList>
    </citation>
    <scope>NUCLEOTIDE SEQUENCE [LARGE SCALE GENOMIC DNA]</scope>
    <source>
        <strain evidence="4">Ach-343</strain>
    </source>
</reference>
<keyword evidence="1" id="KW-0808">Transferase</keyword>
<dbReference type="EMBL" id="MZXV01000001">
    <property type="protein sequence ID" value="PZV40505.1"/>
    <property type="molecule type" value="Genomic_DNA"/>
</dbReference>
<evidence type="ECO:0000259" key="2">
    <source>
        <dbReference type="Pfam" id="PF08241"/>
    </source>
</evidence>
<dbReference type="InterPro" id="IPR050447">
    <property type="entry name" value="Erg6_SMT_methyltransf"/>
</dbReference>